<evidence type="ECO:0000256" key="4">
    <source>
        <dbReference type="ARBA" id="ARBA00022692"/>
    </source>
</evidence>
<feature type="transmembrane region" description="Helical" evidence="10">
    <location>
        <begin position="12"/>
        <end position="31"/>
    </location>
</feature>
<evidence type="ECO:0000256" key="6">
    <source>
        <dbReference type="ARBA" id="ARBA00022989"/>
    </source>
</evidence>
<dbReference type="InterPro" id="IPR004117">
    <property type="entry name" value="7tm6_olfct_rcpt"/>
</dbReference>
<evidence type="ECO:0000256" key="2">
    <source>
        <dbReference type="ARBA" id="ARBA00022475"/>
    </source>
</evidence>
<dbReference type="GO" id="GO:0005886">
    <property type="term" value="C:plasma membrane"/>
    <property type="evidence" value="ECO:0007669"/>
    <property type="project" value="UniProtKB-SubCell"/>
</dbReference>
<comment type="subcellular location">
    <subcellularLocation>
        <location evidence="1">Cell membrane</location>
        <topology evidence="1">Multi-pass membrane protein</topology>
    </subcellularLocation>
</comment>
<accession>A0AAW1KI65</accession>
<evidence type="ECO:0000256" key="3">
    <source>
        <dbReference type="ARBA" id="ARBA00022606"/>
    </source>
</evidence>
<keyword evidence="5" id="KW-0552">Olfaction</keyword>
<keyword evidence="4 10" id="KW-0812">Transmembrane</keyword>
<evidence type="ECO:0000313" key="12">
    <source>
        <dbReference type="Proteomes" id="UP001458880"/>
    </source>
</evidence>
<proteinExistence type="predicted"/>
<evidence type="ECO:0000256" key="10">
    <source>
        <dbReference type="SAM" id="Phobius"/>
    </source>
</evidence>
<keyword evidence="9" id="KW-0807">Transducer</keyword>
<dbReference type="AlphaFoldDB" id="A0AAW1KI65"/>
<feature type="transmembrane region" description="Helical" evidence="10">
    <location>
        <begin position="80"/>
        <end position="102"/>
    </location>
</feature>
<dbReference type="Proteomes" id="UP001458880">
    <property type="component" value="Unassembled WGS sequence"/>
</dbReference>
<evidence type="ECO:0000256" key="5">
    <source>
        <dbReference type="ARBA" id="ARBA00022725"/>
    </source>
</evidence>
<protein>
    <submittedName>
        <fullName evidence="11">7tm Odorant receptor</fullName>
    </submittedName>
</protein>
<dbReference type="GO" id="GO:0007165">
    <property type="term" value="P:signal transduction"/>
    <property type="evidence" value="ECO:0007669"/>
    <property type="project" value="UniProtKB-KW"/>
</dbReference>
<keyword evidence="3" id="KW-0716">Sensory transduction</keyword>
<dbReference type="PANTHER" id="PTHR21137:SF35">
    <property type="entry name" value="ODORANT RECEPTOR 19A-RELATED"/>
    <property type="match status" value="1"/>
</dbReference>
<comment type="caution">
    <text evidence="11">The sequence shown here is derived from an EMBL/GenBank/DDBJ whole genome shotgun (WGS) entry which is preliminary data.</text>
</comment>
<evidence type="ECO:0000256" key="9">
    <source>
        <dbReference type="ARBA" id="ARBA00023224"/>
    </source>
</evidence>
<dbReference type="GO" id="GO:0005549">
    <property type="term" value="F:odorant binding"/>
    <property type="evidence" value="ECO:0007669"/>
    <property type="project" value="InterPro"/>
</dbReference>
<evidence type="ECO:0000256" key="8">
    <source>
        <dbReference type="ARBA" id="ARBA00023170"/>
    </source>
</evidence>
<keyword evidence="8 11" id="KW-0675">Receptor</keyword>
<organism evidence="11 12">
    <name type="scientific">Popillia japonica</name>
    <name type="common">Japanese beetle</name>
    <dbReference type="NCBI Taxonomy" id="7064"/>
    <lineage>
        <taxon>Eukaryota</taxon>
        <taxon>Metazoa</taxon>
        <taxon>Ecdysozoa</taxon>
        <taxon>Arthropoda</taxon>
        <taxon>Hexapoda</taxon>
        <taxon>Insecta</taxon>
        <taxon>Pterygota</taxon>
        <taxon>Neoptera</taxon>
        <taxon>Endopterygota</taxon>
        <taxon>Coleoptera</taxon>
        <taxon>Polyphaga</taxon>
        <taxon>Scarabaeiformia</taxon>
        <taxon>Scarabaeidae</taxon>
        <taxon>Rutelinae</taxon>
        <taxon>Popillia</taxon>
    </lineage>
</organism>
<dbReference type="Pfam" id="PF02949">
    <property type="entry name" value="7tm_6"/>
    <property type="match status" value="1"/>
</dbReference>
<dbReference type="GO" id="GO:0004984">
    <property type="term" value="F:olfactory receptor activity"/>
    <property type="evidence" value="ECO:0007669"/>
    <property type="project" value="InterPro"/>
</dbReference>
<evidence type="ECO:0000256" key="1">
    <source>
        <dbReference type="ARBA" id="ARBA00004651"/>
    </source>
</evidence>
<reference evidence="11 12" key="1">
    <citation type="journal article" date="2024" name="BMC Genomics">
        <title>De novo assembly and annotation of Popillia japonica's genome with initial clues to its potential as an invasive pest.</title>
        <authorList>
            <person name="Cucini C."/>
            <person name="Boschi S."/>
            <person name="Funari R."/>
            <person name="Cardaioli E."/>
            <person name="Iannotti N."/>
            <person name="Marturano G."/>
            <person name="Paoli F."/>
            <person name="Bruttini M."/>
            <person name="Carapelli A."/>
            <person name="Frati F."/>
            <person name="Nardi F."/>
        </authorList>
    </citation>
    <scope>NUCLEOTIDE SEQUENCE [LARGE SCALE GENOMIC DNA]</scope>
    <source>
        <strain evidence="11">DMR45628</strain>
    </source>
</reference>
<gene>
    <name evidence="11" type="ORF">QE152_g23154</name>
</gene>
<sequence>MCIENMNFLKTIGLCGFVGTILAQMTAYHWLSNEIDFKSDKIIESCYLSSWYELDIQSQKSLMLLTERAKRPLRIMAYKLVFISLASLVVIIRWSYSIFALLKATY</sequence>
<dbReference type="PANTHER" id="PTHR21137">
    <property type="entry name" value="ODORANT RECEPTOR"/>
    <property type="match status" value="1"/>
</dbReference>
<keyword evidence="7 10" id="KW-0472">Membrane</keyword>
<keyword evidence="12" id="KW-1185">Reference proteome</keyword>
<keyword evidence="2" id="KW-1003">Cell membrane</keyword>
<dbReference type="EMBL" id="JASPKY010000227">
    <property type="protein sequence ID" value="KAK9718567.1"/>
    <property type="molecule type" value="Genomic_DNA"/>
</dbReference>
<evidence type="ECO:0000256" key="7">
    <source>
        <dbReference type="ARBA" id="ARBA00023136"/>
    </source>
</evidence>
<name>A0AAW1KI65_POPJA</name>
<evidence type="ECO:0000313" key="11">
    <source>
        <dbReference type="EMBL" id="KAK9718567.1"/>
    </source>
</evidence>
<keyword evidence="6 10" id="KW-1133">Transmembrane helix</keyword>